<dbReference type="EMBL" id="FTOE01000009">
    <property type="protein sequence ID" value="SIS96860.1"/>
    <property type="molecule type" value="Genomic_DNA"/>
</dbReference>
<proteinExistence type="predicted"/>
<feature type="active site" description="Tele-phosphohistidine intermediate" evidence="1">
    <location>
        <position position="17"/>
    </location>
</feature>
<dbReference type="PANTHER" id="PTHR48100:SF1">
    <property type="entry name" value="HISTIDINE PHOSPHATASE FAMILY PROTEIN-RELATED"/>
    <property type="match status" value="1"/>
</dbReference>
<dbReference type="Gene3D" id="3.40.50.1240">
    <property type="entry name" value="Phosphoglycerate mutase-like"/>
    <property type="match status" value="1"/>
</dbReference>
<dbReference type="CDD" id="cd07067">
    <property type="entry name" value="HP_PGM_like"/>
    <property type="match status" value="1"/>
</dbReference>
<protein>
    <submittedName>
        <fullName evidence="3">Alpha-ribazole phosphatase</fullName>
    </submittedName>
</protein>
<reference evidence="4" key="1">
    <citation type="submission" date="2017-01" db="EMBL/GenBank/DDBJ databases">
        <authorList>
            <person name="Varghese N."/>
            <person name="Submissions S."/>
        </authorList>
    </citation>
    <scope>NUCLEOTIDE SEQUENCE [LARGE SCALE GENOMIC DNA]</scope>
    <source>
        <strain evidence="4">DSM 22306</strain>
    </source>
</reference>
<dbReference type="GO" id="GO:0005737">
    <property type="term" value="C:cytoplasm"/>
    <property type="evidence" value="ECO:0007669"/>
    <property type="project" value="TreeGrafter"/>
</dbReference>
<dbReference type="SUPFAM" id="SSF53254">
    <property type="entry name" value="Phosphoglycerate mutase-like"/>
    <property type="match status" value="1"/>
</dbReference>
<feature type="binding site" evidence="2">
    <location>
        <position position="64"/>
    </location>
    <ligand>
        <name>substrate</name>
    </ligand>
</feature>
<dbReference type="PANTHER" id="PTHR48100">
    <property type="entry name" value="BROAD-SPECIFICITY PHOSPHATASE YOR283W-RELATED"/>
    <property type="match status" value="1"/>
</dbReference>
<dbReference type="AlphaFoldDB" id="A0A1N7NEV6"/>
<dbReference type="InterPro" id="IPR029033">
    <property type="entry name" value="His_PPase_superfam"/>
</dbReference>
<evidence type="ECO:0000256" key="1">
    <source>
        <dbReference type="PIRSR" id="PIRSR613078-1"/>
    </source>
</evidence>
<dbReference type="GO" id="GO:0016791">
    <property type="term" value="F:phosphatase activity"/>
    <property type="evidence" value="ECO:0007669"/>
    <property type="project" value="TreeGrafter"/>
</dbReference>
<dbReference type="Pfam" id="PF00300">
    <property type="entry name" value="His_Phos_1"/>
    <property type="match status" value="1"/>
</dbReference>
<feature type="binding site" evidence="2">
    <location>
        <begin position="16"/>
        <end position="22"/>
    </location>
    <ligand>
        <name>substrate</name>
    </ligand>
</feature>
<dbReference type="SMART" id="SM00855">
    <property type="entry name" value="PGAM"/>
    <property type="match status" value="1"/>
</dbReference>
<name>A0A1N7NEV6_9GAMM</name>
<dbReference type="STRING" id="619304.SAMN05421760_10968"/>
<gene>
    <name evidence="3" type="ORF">SAMN05421760_10968</name>
</gene>
<evidence type="ECO:0000313" key="4">
    <source>
        <dbReference type="Proteomes" id="UP000185999"/>
    </source>
</evidence>
<dbReference type="OrthoDB" id="9783269at2"/>
<feature type="active site" description="Proton donor/acceptor" evidence="1">
    <location>
        <position position="91"/>
    </location>
</feature>
<evidence type="ECO:0000313" key="3">
    <source>
        <dbReference type="EMBL" id="SIS96860.1"/>
    </source>
</evidence>
<organism evidence="3 4">
    <name type="scientific">Neptunomonas antarctica</name>
    <dbReference type="NCBI Taxonomy" id="619304"/>
    <lineage>
        <taxon>Bacteria</taxon>
        <taxon>Pseudomonadati</taxon>
        <taxon>Pseudomonadota</taxon>
        <taxon>Gammaproteobacteria</taxon>
        <taxon>Oceanospirillales</taxon>
        <taxon>Oceanospirillaceae</taxon>
        <taxon>Neptunomonas</taxon>
    </lineage>
</organism>
<dbReference type="RefSeq" id="WP_054342122.1">
    <property type="nucleotide sequence ID" value="NZ_FTOE01000009.1"/>
</dbReference>
<dbReference type="InterPro" id="IPR013078">
    <property type="entry name" value="His_Pase_superF_clade-1"/>
</dbReference>
<sequence length="210" mass="23849">MTLPNTKQSLIIDALRHGETVNGQCYLGRTDAELTTVGWSQMQKAMRDINPDDYDVIVTSPLRRCQSFAEQWLLSANLSLKALRTDALIQEYDFGLWDGMTAAAIMLHWPEELGAFWRDPECFPPPQGESLAVFFQRLRHFLDNELQSKNKRVLLITHGGVIKALTCLTQGRPTGDMHSIGVKHGTLHRIFYAPKEYEQKACEQIVCESK</sequence>
<dbReference type="PIRSF" id="PIRSF000709">
    <property type="entry name" value="6PFK_2-Ptase"/>
    <property type="match status" value="1"/>
</dbReference>
<dbReference type="InterPro" id="IPR050275">
    <property type="entry name" value="PGM_Phosphatase"/>
</dbReference>
<dbReference type="Proteomes" id="UP000185999">
    <property type="component" value="Unassembled WGS sequence"/>
</dbReference>
<evidence type="ECO:0000256" key="2">
    <source>
        <dbReference type="PIRSR" id="PIRSR613078-2"/>
    </source>
</evidence>
<accession>A0A1N7NEV6</accession>
<keyword evidence="4" id="KW-1185">Reference proteome</keyword>